<keyword evidence="3 7" id="KW-0547">Nucleotide-binding</keyword>
<reference evidence="10 11" key="1">
    <citation type="submission" date="2024-04" db="EMBL/GenBank/DDBJ databases">
        <title>Tritrichomonas musculus Genome.</title>
        <authorList>
            <person name="Alves-Ferreira E."/>
            <person name="Grigg M."/>
            <person name="Lorenzi H."/>
            <person name="Galac M."/>
        </authorList>
    </citation>
    <scope>NUCLEOTIDE SEQUENCE [LARGE SCALE GENOMIC DNA]</scope>
    <source>
        <strain evidence="10 11">EAF2021</strain>
    </source>
</reference>
<dbReference type="SUPFAM" id="SSF47616">
    <property type="entry name" value="GST C-terminal domain-like"/>
    <property type="match status" value="1"/>
</dbReference>
<dbReference type="EMBL" id="JAPFFF010000027">
    <property type="protein sequence ID" value="KAK8848051.1"/>
    <property type="molecule type" value="Genomic_DNA"/>
</dbReference>
<proteinExistence type="inferred from homology"/>
<evidence type="ECO:0000313" key="11">
    <source>
        <dbReference type="Proteomes" id="UP001470230"/>
    </source>
</evidence>
<keyword evidence="6 7" id="KW-0030">Aminoacyl-tRNA synthetase</keyword>
<dbReference type="PROSITE" id="PS00178">
    <property type="entry name" value="AA_TRNA_LIGASE_I"/>
    <property type="match status" value="1"/>
</dbReference>
<keyword evidence="1" id="KW-0963">Cytoplasm</keyword>
<evidence type="ECO:0000256" key="5">
    <source>
        <dbReference type="ARBA" id="ARBA00022917"/>
    </source>
</evidence>
<dbReference type="InterPro" id="IPR036282">
    <property type="entry name" value="Glutathione-S-Trfase_C_sf"/>
</dbReference>
<keyword evidence="5 7" id="KW-0648">Protein biosynthesis</keyword>
<dbReference type="Pfam" id="PF14497">
    <property type="entry name" value="GST_C_3"/>
    <property type="match status" value="1"/>
</dbReference>
<name>A0ABR2HIJ5_9EUKA</name>
<dbReference type="InterPro" id="IPR000924">
    <property type="entry name" value="Glu/Gln-tRNA-synth"/>
</dbReference>
<dbReference type="PANTHER" id="PTHR43097:SF5">
    <property type="entry name" value="GLUTAMATE--TRNA LIGASE"/>
    <property type="match status" value="1"/>
</dbReference>
<dbReference type="Gene3D" id="3.40.50.620">
    <property type="entry name" value="HUPs"/>
    <property type="match status" value="1"/>
</dbReference>
<accession>A0ABR2HIJ5</accession>
<evidence type="ECO:0000313" key="10">
    <source>
        <dbReference type="EMBL" id="KAK8848051.1"/>
    </source>
</evidence>
<dbReference type="InterPro" id="IPR050132">
    <property type="entry name" value="Gln/Glu-tRNA_Ligase"/>
</dbReference>
<dbReference type="SUPFAM" id="SSF50715">
    <property type="entry name" value="Ribosomal protein L25-like"/>
    <property type="match status" value="1"/>
</dbReference>
<dbReference type="InterPro" id="IPR011035">
    <property type="entry name" value="Ribosomal_bL25/Gln-tRNA_synth"/>
</dbReference>
<evidence type="ECO:0000256" key="1">
    <source>
        <dbReference type="ARBA" id="ARBA00022490"/>
    </source>
</evidence>
<evidence type="ECO:0000256" key="2">
    <source>
        <dbReference type="ARBA" id="ARBA00022598"/>
    </source>
</evidence>
<dbReference type="PRINTS" id="PR00987">
    <property type="entry name" value="TRNASYNTHGLU"/>
</dbReference>
<protein>
    <recommendedName>
        <fullName evidence="9">GST C-terminal domain-containing protein</fullName>
    </recommendedName>
</protein>
<dbReference type="InterPro" id="IPR010987">
    <property type="entry name" value="Glutathione-S-Trfase_C-like"/>
</dbReference>
<dbReference type="PROSITE" id="PS50405">
    <property type="entry name" value="GST_CTER"/>
    <property type="match status" value="1"/>
</dbReference>
<dbReference type="Gene3D" id="1.20.1050.130">
    <property type="match status" value="1"/>
</dbReference>
<dbReference type="InterPro" id="IPR020058">
    <property type="entry name" value="Glu/Gln-tRNA-synth_Ib_cat-dom"/>
</dbReference>
<evidence type="ECO:0000259" key="9">
    <source>
        <dbReference type="PROSITE" id="PS50405"/>
    </source>
</evidence>
<dbReference type="InterPro" id="IPR014729">
    <property type="entry name" value="Rossmann-like_a/b/a_fold"/>
</dbReference>
<dbReference type="Pfam" id="PF20974">
    <property type="entry name" value="tRNA-synt_1c_C2"/>
    <property type="match status" value="1"/>
</dbReference>
<dbReference type="InterPro" id="IPR004046">
    <property type="entry name" value="GST_C"/>
</dbReference>
<dbReference type="Pfam" id="PF00749">
    <property type="entry name" value="tRNA-synt_1c"/>
    <property type="match status" value="1"/>
</dbReference>
<feature type="region of interest" description="Disordered" evidence="8">
    <location>
        <begin position="141"/>
        <end position="164"/>
    </location>
</feature>
<dbReference type="Pfam" id="PF03950">
    <property type="entry name" value="tRNA-synt_1c_C"/>
    <property type="match status" value="1"/>
</dbReference>
<dbReference type="PANTHER" id="PTHR43097">
    <property type="entry name" value="GLUTAMINE-TRNA LIGASE"/>
    <property type="match status" value="1"/>
</dbReference>
<evidence type="ECO:0000256" key="4">
    <source>
        <dbReference type="ARBA" id="ARBA00022840"/>
    </source>
</evidence>
<evidence type="ECO:0000256" key="3">
    <source>
        <dbReference type="ARBA" id="ARBA00022741"/>
    </source>
</evidence>
<dbReference type="InterPro" id="IPR020059">
    <property type="entry name" value="Glu/Gln-tRNA-synth_Ib_codon-bd"/>
</dbReference>
<dbReference type="Proteomes" id="UP001470230">
    <property type="component" value="Unassembled WGS sequence"/>
</dbReference>
<dbReference type="InterPro" id="IPR001412">
    <property type="entry name" value="aa-tRNA-synth_I_CS"/>
</dbReference>
<comment type="similarity">
    <text evidence="7">Belongs to the class-I aminoacyl-tRNA synthetase family.</text>
</comment>
<evidence type="ECO:0000256" key="7">
    <source>
        <dbReference type="RuleBase" id="RU363037"/>
    </source>
</evidence>
<evidence type="ECO:0000256" key="8">
    <source>
        <dbReference type="SAM" id="MobiDB-lite"/>
    </source>
</evidence>
<gene>
    <name evidence="10" type="ORF">M9Y10_019106</name>
</gene>
<dbReference type="SUPFAM" id="SSF52374">
    <property type="entry name" value="Nucleotidylyl transferase"/>
    <property type="match status" value="1"/>
</dbReference>
<comment type="caution">
    <text evidence="10">The sequence shown here is derived from an EMBL/GenBank/DDBJ whole genome shotgun (WGS) entry which is preliminary data.</text>
</comment>
<organism evidence="10 11">
    <name type="scientific">Tritrichomonas musculus</name>
    <dbReference type="NCBI Taxonomy" id="1915356"/>
    <lineage>
        <taxon>Eukaryota</taxon>
        <taxon>Metamonada</taxon>
        <taxon>Parabasalia</taxon>
        <taxon>Tritrichomonadida</taxon>
        <taxon>Tritrichomonadidae</taxon>
        <taxon>Tritrichomonas</taxon>
    </lineage>
</organism>
<keyword evidence="11" id="KW-1185">Reference proteome</keyword>
<keyword evidence="4 7" id="KW-0067">ATP-binding</keyword>
<dbReference type="InterPro" id="IPR049437">
    <property type="entry name" value="tRNA-synt_1c_C2"/>
</dbReference>
<keyword evidence="2 7" id="KW-0436">Ligase</keyword>
<feature type="domain" description="GST C-terminal" evidence="9">
    <location>
        <begin position="9"/>
        <end position="151"/>
    </location>
</feature>
<sequence>MELLLPKNDPAELVSIVFYYAQSSGVKSKTADVQQVTLKISESESETGDVAVALYLCRAFNLEIYPEPLREEIDKIVNEYPNYQYGPINSYLSFRTYLVGNVFTLADIAVFSAIHHVNDSLFRIKRWADLVSQQPRVKRYLGSHKQPEGDAPQQGSGKKSKGKLENVCTRFAPEPSGYLHIGHAKAALASEDFARKHNGTFVLRFDDTNPKNENKDFEEKILEDSKLLDIHPDRFERTSDMVPMILDTIKEMIQKDLAYVDDTPFEEIKQQRIKLQPSANRNNPAEKSLQLFDEMLKGTEKGFQCVARAKIDYKSQNGCMRDPVIARCVKVEHPHPGQGPVFPTYDLCCPIVDSKNGITHAMRSWEYTDRDHQYRWFIQALGLRPVEIVSFSRLSFNYTVLGKRYLRRLVENGKASGWDDPRFPTIRGLRRRGLQPATLRKFCKDQGASRNQNLHDWDKIWSLNREEILPVCHRVMNVSDEEKVVLNVAGATEGETTAQVLPSDKNTKRTLYTGPVLWIPEDDAIRLKEGEKVTLLNWTNVIVDKINKEGDKIKSIDSHAVDDHDYKKTIKINWIHPEKNTKIQMREWNHLLKVKQLGEDQDVIDCLSDIPWADTLIYCDKSIEGAKKGSLYQLERRGEIIIDEEAHDGQPAMTFLIPSGKRKIGLPLKIALATDAPQ</sequence>
<evidence type="ECO:0000256" key="6">
    <source>
        <dbReference type="ARBA" id="ARBA00023146"/>
    </source>
</evidence>